<protein>
    <submittedName>
        <fullName evidence="1">Uncharacterized protein</fullName>
    </submittedName>
</protein>
<accession>A0A558C4Q5</accession>
<dbReference type="EMBL" id="VMRJ01000001">
    <property type="protein sequence ID" value="TVT43746.1"/>
    <property type="molecule type" value="Genomic_DNA"/>
</dbReference>
<dbReference type="RefSeq" id="WP_144845552.1">
    <property type="nucleotide sequence ID" value="NZ_VMRJ01000001.1"/>
</dbReference>
<dbReference type="OrthoDB" id="4144896at2"/>
<evidence type="ECO:0000313" key="1">
    <source>
        <dbReference type="EMBL" id="TVT43746.1"/>
    </source>
</evidence>
<keyword evidence="2" id="KW-1185">Reference proteome</keyword>
<proteinExistence type="predicted"/>
<dbReference type="Proteomes" id="UP000317624">
    <property type="component" value="Unassembled WGS sequence"/>
</dbReference>
<name>A0A558C4Q5_9BACT</name>
<comment type="caution">
    <text evidence="1">The sequence shown here is derived from an EMBL/GenBank/DDBJ whole genome shotgun (WGS) entry which is preliminary data.</text>
</comment>
<sequence length="125" mass="14102">MFNTTAVTPHTYFENSVGRLLEHPAGHYISVEYRTGPRKLSELQAFLSHAGQLLARRGWDKLLSHQGLMTPFTPEEIEWITGFWRTKAQQRTDMLYGALLLPHDVFARLSWKGGSLSATAPASTM</sequence>
<reference evidence="1 2" key="1">
    <citation type="submission" date="2019-07" db="EMBL/GenBank/DDBJ databases">
        <title>Hymenobacter sp. straun FUR1 Genome sequencing and assembly.</title>
        <authorList>
            <person name="Chhetri G."/>
        </authorList>
    </citation>
    <scope>NUCLEOTIDE SEQUENCE [LARGE SCALE GENOMIC DNA]</scope>
    <source>
        <strain evidence="1 2">Fur1</strain>
    </source>
</reference>
<organism evidence="1 2">
    <name type="scientific">Hymenobacter setariae</name>
    <dbReference type="NCBI Taxonomy" id="2594794"/>
    <lineage>
        <taxon>Bacteria</taxon>
        <taxon>Pseudomonadati</taxon>
        <taxon>Bacteroidota</taxon>
        <taxon>Cytophagia</taxon>
        <taxon>Cytophagales</taxon>
        <taxon>Hymenobacteraceae</taxon>
        <taxon>Hymenobacter</taxon>
    </lineage>
</organism>
<evidence type="ECO:0000313" key="2">
    <source>
        <dbReference type="Proteomes" id="UP000317624"/>
    </source>
</evidence>
<gene>
    <name evidence="1" type="ORF">FNT36_06575</name>
</gene>
<dbReference type="AlphaFoldDB" id="A0A558C4Q5"/>